<keyword evidence="11" id="KW-0443">Lipid metabolism</keyword>
<evidence type="ECO:0000256" key="9">
    <source>
        <dbReference type="ARBA" id="ARBA00022840"/>
    </source>
</evidence>
<feature type="binding site" evidence="17">
    <location>
        <position position="74"/>
    </location>
    <ligand>
        <name>ATP</name>
        <dbReference type="ChEBI" id="CHEBI:30616"/>
    </ligand>
</feature>
<keyword evidence="5" id="KW-0808">Transferase</keyword>
<dbReference type="GO" id="GO:0005524">
    <property type="term" value="F:ATP binding"/>
    <property type="evidence" value="ECO:0007669"/>
    <property type="project" value="UniProtKB-KW"/>
</dbReference>
<protein>
    <submittedName>
        <fullName evidence="20">Diacylglycerol kinase family protein</fullName>
    </submittedName>
</protein>
<feature type="binding site" evidence="17">
    <location>
        <position position="26"/>
    </location>
    <ligand>
        <name>ATP</name>
        <dbReference type="ChEBI" id="CHEBI:30616"/>
    </ligand>
</feature>
<evidence type="ECO:0000256" key="17">
    <source>
        <dbReference type="PIRSR" id="PIRSR600829-3"/>
    </source>
</evidence>
<evidence type="ECO:0000256" key="14">
    <source>
        <dbReference type="ARBA" id="ARBA00023264"/>
    </source>
</evidence>
<comment type="similarity">
    <text evidence="2">Belongs to the bacterial diacylglycerol kinase family.</text>
</comment>
<dbReference type="AlphaFoldDB" id="A0AAW4W1J2"/>
<dbReference type="InterPro" id="IPR036945">
    <property type="entry name" value="DAGK_sf"/>
</dbReference>
<keyword evidence="14" id="KW-1208">Phospholipid metabolism</keyword>
<keyword evidence="18" id="KW-0479">Metal-binding</keyword>
<evidence type="ECO:0000313" key="20">
    <source>
        <dbReference type="EMBL" id="MCC2176759.1"/>
    </source>
</evidence>
<feature type="transmembrane region" description="Helical" evidence="19">
    <location>
        <begin position="94"/>
        <end position="116"/>
    </location>
</feature>
<dbReference type="CDD" id="cd14265">
    <property type="entry name" value="UDPK_IM_like"/>
    <property type="match status" value="1"/>
</dbReference>
<evidence type="ECO:0000256" key="11">
    <source>
        <dbReference type="ARBA" id="ARBA00023098"/>
    </source>
</evidence>
<evidence type="ECO:0000256" key="13">
    <source>
        <dbReference type="ARBA" id="ARBA00023209"/>
    </source>
</evidence>
<keyword evidence="21" id="KW-1185">Reference proteome</keyword>
<dbReference type="GeneID" id="98660173"/>
<keyword evidence="12 19" id="KW-0472">Membrane</keyword>
<keyword evidence="13" id="KW-0594">Phospholipid biosynthesis</keyword>
<reference evidence="20 21" key="1">
    <citation type="submission" date="2021-10" db="EMBL/GenBank/DDBJ databases">
        <title>Anaerobic single-cell dispensing facilitates the cultivation of human gut bacteria.</title>
        <authorList>
            <person name="Afrizal A."/>
        </authorList>
    </citation>
    <scope>NUCLEOTIDE SEQUENCE [LARGE SCALE GENOMIC DNA]</scope>
    <source>
        <strain evidence="20 21">CLA-AA-H270</strain>
    </source>
</reference>
<evidence type="ECO:0000256" key="16">
    <source>
        <dbReference type="PIRSR" id="PIRSR600829-2"/>
    </source>
</evidence>
<dbReference type="RefSeq" id="WP_227600595.1">
    <property type="nucleotide sequence ID" value="NZ_JAJEPX010000014.1"/>
</dbReference>
<organism evidence="20 21">
    <name type="scientific">Agathobaculum butyriciproducens</name>
    <dbReference type="NCBI Taxonomy" id="1628085"/>
    <lineage>
        <taxon>Bacteria</taxon>
        <taxon>Bacillati</taxon>
        <taxon>Bacillota</taxon>
        <taxon>Clostridia</taxon>
        <taxon>Eubacteriales</taxon>
        <taxon>Butyricicoccaceae</taxon>
        <taxon>Agathobaculum</taxon>
    </lineage>
</organism>
<dbReference type="PANTHER" id="PTHR34299">
    <property type="entry name" value="DIACYLGLYCEROL KINASE"/>
    <property type="match status" value="1"/>
</dbReference>
<feature type="active site" description="Proton acceptor" evidence="15">
    <location>
        <position position="67"/>
    </location>
</feature>
<feature type="transmembrane region" description="Helical" evidence="19">
    <location>
        <begin position="29"/>
        <end position="47"/>
    </location>
</feature>
<sequence length="155" mass="17050">MKKNIRKLSESFLHAFRGLRLCIHDERNFRVHMTAAFYVILFGVFGGVSMTEAAILCICFGLTMGAELLNTAIERLCDKQASGYDGMVRNAKDIAAAGVFVCAAACVTVGACIFIGNGVLAAAIKFLWYRLWLGMAVVVTVPFAVWFVFHFGRIQ</sequence>
<name>A0AAW4W1J2_9FIRM</name>
<evidence type="ECO:0000256" key="5">
    <source>
        <dbReference type="ARBA" id="ARBA00022679"/>
    </source>
</evidence>
<dbReference type="GO" id="GO:0016301">
    <property type="term" value="F:kinase activity"/>
    <property type="evidence" value="ECO:0007669"/>
    <property type="project" value="UniProtKB-KW"/>
</dbReference>
<feature type="binding site" evidence="17">
    <location>
        <begin position="92"/>
        <end position="93"/>
    </location>
    <ligand>
        <name>ATP</name>
        <dbReference type="ChEBI" id="CHEBI:30616"/>
    </ligand>
</feature>
<accession>A0AAW4W1J2</accession>
<evidence type="ECO:0000256" key="19">
    <source>
        <dbReference type="SAM" id="Phobius"/>
    </source>
</evidence>
<keyword evidence="4" id="KW-0444">Lipid biosynthesis</keyword>
<feature type="binding site" evidence="18">
    <location>
        <position position="74"/>
    </location>
    <ligand>
        <name>a divalent metal cation</name>
        <dbReference type="ChEBI" id="CHEBI:60240"/>
    </ligand>
</feature>
<keyword evidence="6 19" id="KW-0812">Transmembrane</keyword>
<feature type="binding site" evidence="16">
    <location>
        <position position="67"/>
    </location>
    <ligand>
        <name>substrate</name>
    </ligand>
</feature>
<dbReference type="GO" id="GO:0008654">
    <property type="term" value="P:phospholipid biosynthetic process"/>
    <property type="evidence" value="ECO:0007669"/>
    <property type="project" value="UniProtKB-KW"/>
</dbReference>
<keyword evidence="8 20" id="KW-0418">Kinase</keyword>
<dbReference type="GO" id="GO:0005886">
    <property type="term" value="C:plasma membrane"/>
    <property type="evidence" value="ECO:0007669"/>
    <property type="project" value="UniProtKB-SubCell"/>
</dbReference>
<evidence type="ECO:0000256" key="18">
    <source>
        <dbReference type="PIRSR" id="PIRSR600829-4"/>
    </source>
</evidence>
<evidence type="ECO:0000256" key="2">
    <source>
        <dbReference type="ARBA" id="ARBA00005967"/>
    </source>
</evidence>
<evidence type="ECO:0000256" key="8">
    <source>
        <dbReference type="ARBA" id="ARBA00022777"/>
    </source>
</evidence>
<comment type="subcellular location">
    <subcellularLocation>
        <location evidence="1">Cell membrane</location>
        <topology evidence="1">Multi-pass membrane protein</topology>
    </subcellularLocation>
</comment>
<comment type="cofactor">
    <cofactor evidence="18">
        <name>Mg(2+)</name>
        <dbReference type="ChEBI" id="CHEBI:18420"/>
    </cofactor>
    <text evidence="18">Mn(2+), Zn(2+), Cd(2+) and Co(2+) support activity to lesser extents.</text>
</comment>
<evidence type="ECO:0000313" key="21">
    <source>
        <dbReference type="Proteomes" id="UP001298753"/>
    </source>
</evidence>
<evidence type="ECO:0000256" key="10">
    <source>
        <dbReference type="ARBA" id="ARBA00022989"/>
    </source>
</evidence>
<keyword evidence="7 17" id="KW-0547">Nucleotide-binding</keyword>
<dbReference type="EMBL" id="JAJEPX010000014">
    <property type="protein sequence ID" value="MCC2176759.1"/>
    <property type="molecule type" value="Genomic_DNA"/>
</dbReference>
<dbReference type="Gene3D" id="1.10.287.3610">
    <property type="match status" value="1"/>
</dbReference>
<dbReference type="PANTHER" id="PTHR34299:SF1">
    <property type="entry name" value="DIACYLGLYCEROL KINASE"/>
    <property type="match status" value="1"/>
</dbReference>
<evidence type="ECO:0000256" key="15">
    <source>
        <dbReference type="PIRSR" id="PIRSR600829-1"/>
    </source>
</evidence>
<keyword evidence="18" id="KW-0460">Magnesium</keyword>
<feature type="binding site" evidence="18">
    <location>
        <position position="26"/>
    </location>
    <ligand>
        <name>a divalent metal cation</name>
        <dbReference type="ChEBI" id="CHEBI:60240"/>
    </ligand>
</feature>
<evidence type="ECO:0000256" key="12">
    <source>
        <dbReference type="ARBA" id="ARBA00023136"/>
    </source>
</evidence>
<evidence type="ECO:0000256" key="4">
    <source>
        <dbReference type="ARBA" id="ARBA00022516"/>
    </source>
</evidence>
<evidence type="ECO:0000256" key="3">
    <source>
        <dbReference type="ARBA" id="ARBA00022475"/>
    </source>
</evidence>
<feature type="transmembrane region" description="Helical" evidence="19">
    <location>
        <begin position="128"/>
        <end position="149"/>
    </location>
</feature>
<comment type="caution">
    <text evidence="20">The sequence shown here is derived from an EMBL/GenBank/DDBJ whole genome shotgun (WGS) entry which is preliminary data.</text>
</comment>
<dbReference type="InterPro" id="IPR033717">
    <property type="entry name" value="UDPK"/>
</dbReference>
<keyword evidence="10 19" id="KW-1133">Transmembrane helix</keyword>
<dbReference type="Pfam" id="PF01219">
    <property type="entry name" value="DAGK_prokar"/>
    <property type="match status" value="1"/>
</dbReference>
<evidence type="ECO:0000256" key="6">
    <source>
        <dbReference type="ARBA" id="ARBA00022692"/>
    </source>
</evidence>
<keyword evidence="9 17" id="KW-0067">ATP-binding</keyword>
<proteinExistence type="inferred from homology"/>
<dbReference type="GO" id="GO:0046872">
    <property type="term" value="F:metal ion binding"/>
    <property type="evidence" value="ECO:0007669"/>
    <property type="project" value="UniProtKB-KW"/>
</dbReference>
<keyword evidence="3" id="KW-1003">Cell membrane</keyword>
<evidence type="ECO:0000256" key="7">
    <source>
        <dbReference type="ARBA" id="ARBA00022741"/>
    </source>
</evidence>
<dbReference type="InterPro" id="IPR000829">
    <property type="entry name" value="DAGK"/>
</dbReference>
<gene>
    <name evidence="20" type="ORF">LKD22_06420</name>
</gene>
<dbReference type="Proteomes" id="UP001298753">
    <property type="component" value="Unassembled WGS sequence"/>
</dbReference>
<evidence type="ECO:0000256" key="1">
    <source>
        <dbReference type="ARBA" id="ARBA00004651"/>
    </source>
</evidence>